<protein>
    <submittedName>
        <fullName evidence="1">Uncharacterized protein</fullName>
    </submittedName>
</protein>
<dbReference type="PANTHER" id="PTHR39369:SF6">
    <property type="entry name" value="LIN-24 (TWENTY-FOUR) LIKE"/>
    <property type="match status" value="1"/>
</dbReference>
<dbReference type="OrthoDB" id="5819442at2759"/>
<dbReference type="SUPFAM" id="SSF56973">
    <property type="entry name" value="Aerolisin/ETX pore-forming domain"/>
    <property type="match status" value="1"/>
</dbReference>
<evidence type="ECO:0000313" key="1">
    <source>
        <dbReference type="EMBL" id="KAH3707871.1"/>
    </source>
</evidence>
<dbReference type="AlphaFoldDB" id="A0A9D3YZC5"/>
<reference evidence="1" key="2">
    <citation type="submission" date="2020-11" db="EMBL/GenBank/DDBJ databases">
        <authorList>
            <person name="McCartney M.A."/>
            <person name="Auch B."/>
            <person name="Kono T."/>
            <person name="Mallez S."/>
            <person name="Becker A."/>
            <person name="Gohl D.M."/>
            <person name="Silverstein K.A.T."/>
            <person name="Koren S."/>
            <person name="Bechman K.B."/>
            <person name="Herman A."/>
            <person name="Abrahante J.E."/>
            <person name="Garbe J."/>
        </authorList>
    </citation>
    <scope>NUCLEOTIDE SEQUENCE</scope>
    <source>
        <strain evidence="1">Duluth1</strain>
        <tissue evidence="1">Whole animal</tissue>
    </source>
</reference>
<name>A0A9D3YZC5_DREPO</name>
<dbReference type="PANTHER" id="PTHR39369">
    <property type="entry name" value="LIN-24 (TWENTY-FOUR) LIKE"/>
    <property type="match status" value="1"/>
</dbReference>
<evidence type="ECO:0000313" key="2">
    <source>
        <dbReference type="Proteomes" id="UP000828390"/>
    </source>
</evidence>
<organism evidence="1 2">
    <name type="scientific">Dreissena polymorpha</name>
    <name type="common">Zebra mussel</name>
    <name type="synonym">Mytilus polymorpha</name>
    <dbReference type="NCBI Taxonomy" id="45954"/>
    <lineage>
        <taxon>Eukaryota</taxon>
        <taxon>Metazoa</taxon>
        <taxon>Spiralia</taxon>
        <taxon>Lophotrochozoa</taxon>
        <taxon>Mollusca</taxon>
        <taxon>Bivalvia</taxon>
        <taxon>Autobranchia</taxon>
        <taxon>Heteroconchia</taxon>
        <taxon>Euheterodonta</taxon>
        <taxon>Imparidentia</taxon>
        <taxon>Neoheterodontei</taxon>
        <taxon>Myida</taxon>
        <taxon>Dreissenoidea</taxon>
        <taxon>Dreissenidae</taxon>
        <taxon>Dreissena</taxon>
    </lineage>
</organism>
<dbReference type="Gene3D" id="2.170.15.10">
    <property type="entry name" value="Proaerolysin, chain A, domain 3"/>
    <property type="match status" value="1"/>
</dbReference>
<dbReference type="Proteomes" id="UP000828390">
    <property type="component" value="Unassembled WGS sequence"/>
</dbReference>
<gene>
    <name evidence="1" type="ORF">DPMN_067290</name>
</gene>
<reference evidence="1" key="1">
    <citation type="journal article" date="2019" name="bioRxiv">
        <title>The Genome of the Zebra Mussel, Dreissena polymorpha: A Resource for Invasive Species Research.</title>
        <authorList>
            <person name="McCartney M.A."/>
            <person name="Auch B."/>
            <person name="Kono T."/>
            <person name="Mallez S."/>
            <person name="Zhang Y."/>
            <person name="Obille A."/>
            <person name="Becker A."/>
            <person name="Abrahante J.E."/>
            <person name="Garbe J."/>
            <person name="Badalamenti J.P."/>
            <person name="Herman A."/>
            <person name="Mangelson H."/>
            <person name="Liachko I."/>
            <person name="Sullivan S."/>
            <person name="Sone E.D."/>
            <person name="Koren S."/>
            <person name="Silverstein K.A.T."/>
            <person name="Beckman K.B."/>
            <person name="Gohl D.M."/>
        </authorList>
    </citation>
    <scope>NUCLEOTIDE SEQUENCE</scope>
    <source>
        <strain evidence="1">Duluth1</strain>
        <tissue evidence="1">Whole animal</tissue>
    </source>
</reference>
<accession>A0A9D3YZC5</accession>
<keyword evidence="2" id="KW-1185">Reference proteome</keyword>
<comment type="caution">
    <text evidence="1">The sequence shown here is derived from an EMBL/GenBank/DDBJ whole genome shotgun (WGS) entry which is preliminary data.</text>
</comment>
<proteinExistence type="predicted"/>
<dbReference type="InterPro" id="IPR004991">
    <property type="entry name" value="Aerolysin-like"/>
</dbReference>
<dbReference type="CDD" id="cd20237">
    <property type="entry name" value="PFM_LIN24-like"/>
    <property type="match status" value="1"/>
</dbReference>
<sequence length="288" mass="32775">MGDKDFQLDLQELVENYVWDCFTQDLGCIKRLFHRRHKYYFDIRWGFVDFSHVTTTKERATIRTADNRRTELYFSHFDNKSNTPQMYTFSTERSTTATTSIEMQENYTIGSEANLEINLADVVKVGGGVNGSLSVTDTKCEEFSETLTWNINTEITVPAWNTARATLYVYEEPSVMDIQVTTTISLPKGSLPVSIRRTKDDKVVKTYWITNLKCIFTDKHEEDGLVRFSNVNVPGSEIDEVVAVIESRGVCKNVSWKNQHVEVQCALMDDAPTEARSAKNVVASAESD</sequence>
<dbReference type="EMBL" id="JAIWYP010000014">
    <property type="protein sequence ID" value="KAH3707871.1"/>
    <property type="molecule type" value="Genomic_DNA"/>
</dbReference>
<dbReference type="Pfam" id="PF03318">
    <property type="entry name" value="ETX_MTX2"/>
    <property type="match status" value="1"/>
</dbReference>